<dbReference type="GO" id="GO:0005886">
    <property type="term" value="C:plasma membrane"/>
    <property type="evidence" value="ECO:0007669"/>
    <property type="project" value="TreeGrafter"/>
</dbReference>
<evidence type="ECO:0000259" key="7">
    <source>
        <dbReference type="PROSITE" id="PS50922"/>
    </source>
</evidence>
<dbReference type="Proteomes" id="UP000887568">
    <property type="component" value="Unplaced"/>
</dbReference>
<evidence type="ECO:0000256" key="1">
    <source>
        <dbReference type="ARBA" id="ARBA00004141"/>
    </source>
</evidence>
<sequence length="244" mass="27768">MIRSFIPITAASALGFKCVNLLFNYDFLLAPPPGKYAGKERHRWRNAATSLVNAVIVSGIVIYCLYSQPGLWSDPVRHYAVSVEVCFAVISGYLIYDTYDLLTHNRFAKVWALFAHHSIMTSTFFMMSIERLAMGILTMGLLSEVNAIFLHSRQLLLMHGVSKHSVFFGVHRLFNLVTYILLRLTPLVYATYYSYTYHGMPYYLDTLVPCMATAITVINFVLLWKLICSDLLSKNGKDKHVMDN</sequence>
<name>A0A913ZYF1_PATMI</name>
<organism evidence="8 9">
    <name type="scientific">Patiria miniata</name>
    <name type="common">Bat star</name>
    <name type="synonym">Asterina miniata</name>
    <dbReference type="NCBI Taxonomy" id="46514"/>
    <lineage>
        <taxon>Eukaryota</taxon>
        <taxon>Metazoa</taxon>
        <taxon>Echinodermata</taxon>
        <taxon>Eleutherozoa</taxon>
        <taxon>Asterozoa</taxon>
        <taxon>Asteroidea</taxon>
        <taxon>Valvatacea</taxon>
        <taxon>Valvatida</taxon>
        <taxon>Asterinidae</taxon>
        <taxon>Patiria</taxon>
    </lineage>
</organism>
<dbReference type="PANTHER" id="PTHR13439">
    <property type="entry name" value="CT120 PROTEIN"/>
    <property type="match status" value="1"/>
</dbReference>
<dbReference type="PANTHER" id="PTHR13439:SF4">
    <property type="entry name" value="TLC DOMAIN-CONTAINING PROTEIN"/>
    <property type="match status" value="1"/>
</dbReference>
<dbReference type="GO" id="GO:0071709">
    <property type="term" value="P:membrane assembly"/>
    <property type="evidence" value="ECO:0007669"/>
    <property type="project" value="TreeGrafter"/>
</dbReference>
<dbReference type="GO" id="GO:0055091">
    <property type="term" value="P:phospholipid homeostasis"/>
    <property type="evidence" value="ECO:0007669"/>
    <property type="project" value="TreeGrafter"/>
</dbReference>
<protein>
    <recommendedName>
        <fullName evidence="7">TLC domain-containing protein</fullName>
    </recommendedName>
</protein>
<feature type="transmembrane region" description="Helical" evidence="6">
    <location>
        <begin position="46"/>
        <end position="66"/>
    </location>
</feature>
<feature type="transmembrane region" description="Helical" evidence="6">
    <location>
        <begin position="132"/>
        <end position="152"/>
    </location>
</feature>
<feature type="transmembrane region" description="Helical" evidence="6">
    <location>
        <begin position="173"/>
        <end position="194"/>
    </location>
</feature>
<dbReference type="GO" id="GO:0097035">
    <property type="term" value="P:regulation of membrane lipid distribution"/>
    <property type="evidence" value="ECO:0007669"/>
    <property type="project" value="TreeGrafter"/>
</dbReference>
<reference evidence="8" key="1">
    <citation type="submission" date="2022-11" db="UniProtKB">
        <authorList>
            <consortium name="EnsemblMetazoa"/>
        </authorList>
    </citation>
    <scope>IDENTIFICATION</scope>
</reference>
<dbReference type="OrthoDB" id="10266980at2759"/>
<dbReference type="AlphaFoldDB" id="A0A913ZYF1"/>
<keyword evidence="9" id="KW-1185">Reference proteome</keyword>
<dbReference type="GO" id="GO:0007009">
    <property type="term" value="P:plasma membrane organization"/>
    <property type="evidence" value="ECO:0007669"/>
    <property type="project" value="TreeGrafter"/>
</dbReference>
<evidence type="ECO:0000313" key="9">
    <source>
        <dbReference type="Proteomes" id="UP000887568"/>
    </source>
</evidence>
<evidence type="ECO:0000256" key="3">
    <source>
        <dbReference type="ARBA" id="ARBA00022989"/>
    </source>
</evidence>
<feature type="domain" description="TLC" evidence="7">
    <location>
        <begin position="39"/>
        <end position="237"/>
    </location>
</feature>
<keyword evidence="4 5" id="KW-0472">Membrane</keyword>
<dbReference type="EnsemblMetazoa" id="XM_038200740.1">
    <property type="protein sequence ID" value="XP_038056668.1"/>
    <property type="gene ID" value="LOC119728480"/>
</dbReference>
<proteinExistence type="predicted"/>
<feature type="transmembrane region" description="Helical" evidence="6">
    <location>
        <begin position="78"/>
        <end position="96"/>
    </location>
</feature>
<dbReference type="OMA" id="KERHRWR"/>
<evidence type="ECO:0000256" key="5">
    <source>
        <dbReference type="PROSITE-ProRule" id="PRU00205"/>
    </source>
</evidence>
<evidence type="ECO:0000313" key="8">
    <source>
        <dbReference type="EnsemblMetazoa" id="XP_038056668.1"/>
    </source>
</evidence>
<feature type="transmembrane region" description="Helical" evidence="6">
    <location>
        <begin position="108"/>
        <end position="126"/>
    </location>
</feature>
<dbReference type="InterPro" id="IPR006634">
    <property type="entry name" value="TLC-dom"/>
</dbReference>
<evidence type="ECO:0000256" key="6">
    <source>
        <dbReference type="SAM" id="Phobius"/>
    </source>
</evidence>
<dbReference type="RefSeq" id="XP_038056668.1">
    <property type="nucleotide sequence ID" value="XM_038200740.1"/>
</dbReference>
<dbReference type="InterPro" id="IPR050846">
    <property type="entry name" value="TLCD"/>
</dbReference>
<dbReference type="SMART" id="SM00724">
    <property type="entry name" value="TLC"/>
    <property type="match status" value="1"/>
</dbReference>
<dbReference type="Pfam" id="PF03798">
    <property type="entry name" value="TRAM_LAG1_CLN8"/>
    <property type="match status" value="1"/>
</dbReference>
<evidence type="ECO:0000256" key="4">
    <source>
        <dbReference type="ARBA" id="ARBA00023136"/>
    </source>
</evidence>
<feature type="transmembrane region" description="Helical" evidence="6">
    <location>
        <begin position="206"/>
        <end position="227"/>
    </location>
</feature>
<keyword evidence="3 6" id="KW-1133">Transmembrane helix</keyword>
<evidence type="ECO:0000256" key="2">
    <source>
        <dbReference type="ARBA" id="ARBA00022692"/>
    </source>
</evidence>
<comment type="subcellular location">
    <subcellularLocation>
        <location evidence="1">Membrane</location>
        <topology evidence="1">Multi-pass membrane protein</topology>
    </subcellularLocation>
</comment>
<keyword evidence="2 5" id="KW-0812">Transmembrane</keyword>
<dbReference type="GeneID" id="119728480"/>
<accession>A0A913ZYF1</accession>
<dbReference type="PROSITE" id="PS50922">
    <property type="entry name" value="TLC"/>
    <property type="match status" value="1"/>
</dbReference>